<dbReference type="CDD" id="cd21631">
    <property type="entry name" value="RHH_CopG_NikR-like"/>
    <property type="match status" value="1"/>
</dbReference>
<dbReference type="GeneID" id="55601598"/>
<name>A0A1J0GW91_9CAUD</name>
<evidence type="ECO:0000313" key="3">
    <source>
        <dbReference type="Proteomes" id="UP000224898"/>
    </source>
</evidence>
<dbReference type="EMBL" id="KX925554">
    <property type="protein sequence ID" value="APC46444.1"/>
    <property type="molecule type" value="Genomic_DNA"/>
</dbReference>
<dbReference type="InterPro" id="IPR002145">
    <property type="entry name" value="CopG"/>
</dbReference>
<accession>A0A1J0GW91</accession>
<sequence>MAVDISRGSMVSRSVRLHEDTLAKLDERAKDRGIGVTVLIRDIVEEYLTPTTVAAALDTGVGFEESAPEPQFV</sequence>
<dbReference type="RefSeq" id="YP_009831909.1">
    <property type="nucleotide sequence ID" value="NC_048650.1"/>
</dbReference>
<proteinExistence type="predicted"/>
<dbReference type="KEGG" id="vg:55601598"/>
<evidence type="ECO:0000313" key="2">
    <source>
        <dbReference type="EMBL" id="APC46444.1"/>
    </source>
</evidence>
<keyword evidence="3" id="KW-1185">Reference proteome</keyword>
<feature type="domain" description="Ribbon-helix-helix protein CopG" evidence="1">
    <location>
        <begin position="14"/>
        <end position="49"/>
    </location>
</feature>
<dbReference type="Proteomes" id="UP000224898">
    <property type="component" value="Segment"/>
</dbReference>
<dbReference type="GO" id="GO:0006355">
    <property type="term" value="P:regulation of DNA-templated transcription"/>
    <property type="evidence" value="ECO:0007669"/>
    <property type="project" value="InterPro"/>
</dbReference>
<reference evidence="2 3" key="1">
    <citation type="submission" date="2016-09" db="EMBL/GenBank/DDBJ databases">
        <title>Complete Genome Sequence of Streptomyces 5a phage BRock.</title>
        <authorList>
            <person name="Crossman A."/>
            <person name="Baron S."/>
            <person name="Jamdagni P."/>
            <person name="Khatri P."/>
            <person name="Sharma D."/>
            <person name="Pandey M."/>
            <person name="Goyal S."/>
            <person name="Kumar S."/>
            <person name="Phogat A."/>
            <person name="Chawla G."/>
            <person name="Pasricha M."/>
            <person name="Gupta K."/>
            <person name="Bazzad D."/>
            <person name="Aggarwal V."/>
            <person name="Poughat A."/>
            <person name="Singh K."/>
            <person name="Rana P."/>
            <person name="Gautam R."/>
            <person name="Sharma V."/>
            <person name="Tyagi D."/>
            <person name="Shahi A."/>
            <person name="Jangra N."/>
            <person name="Malik M."/>
            <person name="Sidhu P.K."/>
            <person name="Malik S."/>
            <person name="Ghalyan Y."/>
            <person name="Sharma S.S."/>
            <person name="Malik A."/>
            <person name="Chuttani R."/>
            <person name="Bamal N."/>
            <person name="Bhadula D."/>
            <person name="Batra A."/>
            <person name="Temple L."/>
            <person name="Nehra K."/>
        </authorList>
    </citation>
    <scope>NUCLEOTIDE SEQUENCE [LARGE SCALE GENOMIC DNA]</scope>
</reference>
<dbReference type="Pfam" id="PF01402">
    <property type="entry name" value="RHH_1"/>
    <property type="match status" value="1"/>
</dbReference>
<evidence type="ECO:0000259" key="1">
    <source>
        <dbReference type="Pfam" id="PF01402"/>
    </source>
</evidence>
<protein>
    <recommendedName>
        <fullName evidence="1">Ribbon-helix-helix protein CopG domain-containing protein</fullName>
    </recommendedName>
</protein>
<organism evidence="2 3">
    <name type="scientific">Streptomyces phage BRock</name>
    <dbReference type="NCBI Taxonomy" id="1913591"/>
    <lineage>
        <taxon>Viruses</taxon>
        <taxon>Duplodnaviria</taxon>
        <taxon>Heunggongvirae</taxon>
        <taxon>Uroviricota</taxon>
        <taxon>Caudoviricetes</taxon>
        <taxon>Borockvirus</taxon>
        <taxon>Borockvirus brock</taxon>
    </lineage>
</organism>